<dbReference type="AlphaFoldDB" id="A0A7S0KK42"/>
<evidence type="ECO:0000256" key="7">
    <source>
        <dbReference type="SAM" id="MobiDB-lite"/>
    </source>
</evidence>
<comment type="subcellular location">
    <subcellularLocation>
        <location evidence="1">Membrane</location>
        <topology evidence="1">Single-pass membrane protein</topology>
    </subcellularLocation>
</comment>
<dbReference type="InterPro" id="IPR000727">
    <property type="entry name" value="T_SNARE_dom"/>
</dbReference>
<evidence type="ECO:0000256" key="1">
    <source>
        <dbReference type="ARBA" id="ARBA00004167"/>
    </source>
</evidence>
<feature type="domain" description="T-SNARE coiled-coil homology" evidence="9">
    <location>
        <begin position="85"/>
        <end position="147"/>
    </location>
</feature>
<dbReference type="PROSITE" id="PS50192">
    <property type="entry name" value="T_SNARE"/>
    <property type="match status" value="1"/>
</dbReference>
<dbReference type="Gene3D" id="1.20.5.110">
    <property type="match status" value="1"/>
</dbReference>
<keyword evidence="5 8" id="KW-1133">Transmembrane helix</keyword>
<dbReference type="PANTHER" id="PTHR12791">
    <property type="entry name" value="GOLGI SNARE BET1-RELATED"/>
    <property type="match status" value="1"/>
</dbReference>
<reference evidence="10" key="1">
    <citation type="submission" date="2021-01" db="EMBL/GenBank/DDBJ databases">
        <authorList>
            <person name="Corre E."/>
            <person name="Pelletier E."/>
            <person name="Niang G."/>
            <person name="Scheremetjew M."/>
            <person name="Finn R."/>
            <person name="Kale V."/>
            <person name="Holt S."/>
            <person name="Cochrane G."/>
            <person name="Meng A."/>
            <person name="Brown T."/>
            <person name="Cohen L."/>
        </authorList>
    </citation>
    <scope>NUCLEOTIDE SEQUENCE</scope>
    <source>
        <strain evidence="10">Clade-D-RCC2572</strain>
    </source>
</reference>
<keyword evidence="3 8" id="KW-0812">Transmembrane</keyword>
<evidence type="ECO:0000256" key="3">
    <source>
        <dbReference type="ARBA" id="ARBA00022692"/>
    </source>
</evidence>
<keyword evidence="6 8" id="KW-0472">Membrane</keyword>
<organism evidence="10">
    <name type="scientific">Ostreococcus mediterraneus</name>
    <dbReference type="NCBI Taxonomy" id="1486918"/>
    <lineage>
        <taxon>Eukaryota</taxon>
        <taxon>Viridiplantae</taxon>
        <taxon>Chlorophyta</taxon>
        <taxon>Mamiellophyceae</taxon>
        <taxon>Mamiellales</taxon>
        <taxon>Bathycoccaceae</taxon>
        <taxon>Ostreococcus</taxon>
    </lineage>
</organism>
<dbReference type="GO" id="GO:0005737">
    <property type="term" value="C:cytoplasm"/>
    <property type="evidence" value="ECO:0007669"/>
    <property type="project" value="UniProtKB-ARBA"/>
</dbReference>
<evidence type="ECO:0000256" key="5">
    <source>
        <dbReference type="ARBA" id="ARBA00022989"/>
    </source>
</evidence>
<name>A0A7S0KK42_9CHLO</name>
<dbReference type="EMBL" id="HBEW01005615">
    <property type="protein sequence ID" value="CAD8584061.1"/>
    <property type="molecule type" value="Transcribed_RNA"/>
</dbReference>
<feature type="region of interest" description="Disordered" evidence="7">
    <location>
        <begin position="1"/>
        <end position="32"/>
    </location>
</feature>
<evidence type="ECO:0000313" key="10">
    <source>
        <dbReference type="EMBL" id="CAD8584061.1"/>
    </source>
</evidence>
<keyword evidence="4" id="KW-0653">Protein transport</keyword>
<protein>
    <recommendedName>
        <fullName evidence="9">t-SNARE coiled-coil homology domain-containing protein</fullName>
    </recommendedName>
</protein>
<evidence type="ECO:0000256" key="8">
    <source>
        <dbReference type="SAM" id="Phobius"/>
    </source>
</evidence>
<evidence type="ECO:0000259" key="9">
    <source>
        <dbReference type="PROSITE" id="PS50192"/>
    </source>
</evidence>
<feature type="non-terminal residue" evidence="10">
    <location>
        <position position="1"/>
    </location>
</feature>
<keyword evidence="2" id="KW-0813">Transport</keyword>
<dbReference type="CDD" id="cd15841">
    <property type="entry name" value="SNARE_Qc"/>
    <property type="match status" value="1"/>
</dbReference>
<dbReference type="SUPFAM" id="SSF58038">
    <property type="entry name" value="SNARE fusion complex"/>
    <property type="match status" value="1"/>
</dbReference>
<dbReference type="GO" id="GO:0016020">
    <property type="term" value="C:membrane"/>
    <property type="evidence" value="ECO:0007669"/>
    <property type="project" value="UniProtKB-SubCell"/>
</dbReference>
<gene>
    <name evidence="10" type="ORF">OMED0929_LOCUS4718</name>
</gene>
<dbReference type="GO" id="GO:0012505">
    <property type="term" value="C:endomembrane system"/>
    <property type="evidence" value="ECO:0007669"/>
    <property type="project" value="UniProtKB-ARBA"/>
</dbReference>
<evidence type="ECO:0000256" key="4">
    <source>
        <dbReference type="ARBA" id="ARBA00022927"/>
    </source>
</evidence>
<proteinExistence type="predicted"/>
<dbReference type="GO" id="GO:0015031">
    <property type="term" value="P:protein transport"/>
    <property type="evidence" value="ECO:0007669"/>
    <property type="project" value="UniProtKB-KW"/>
</dbReference>
<evidence type="ECO:0000256" key="6">
    <source>
        <dbReference type="ARBA" id="ARBA00023136"/>
    </source>
</evidence>
<accession>A0A7S0KK42</accession>
<feature type="transmembrane region" description="Helical" evidence="8">
    <location>
        <begin position="156"/>
        <end position="184"/>
    </location>
</feature>
<feature type="compositionally biased region" description="Polar residues" evidence="7">
    <location>
        <begin position="1"/>
        <end position="15"/>
    </location>
</feature>
<sequence>VHLSDASTPSLSTRARVNHTRPIRPASPSSRELTASVWRGSLFQTTVASNGRNMSYARPAAPYGASSSGLTSRPNAHNAEVQVQMPRDFDMEDEVDGLRSKVKLLKRMSHEIGEEASIRGQLIDALEIDFSSSDAAMRDIKQKLNKAYKQAKSGHLMALMFFALSAFAGLFIFMKFTAVVRFFVPKGQGHSVRHH</sequence>
<evidence type="ECO:0000256" key="2">
    <source>
        <dbReference type="ARBA" id="ARBA00022448"/>
    </source>
</evidence>